<dbReference type="EMBL" id="SOHE01000069">
    <property type="protein sequence ID" value="TFD47012.1"/>
    <property type="molecule type" value="Genomic_DNA"/>
</dbReference>
<dbReference type="InterPro" id="IPR006016">
    <property type="entry name" value="UspA"/>
</dbReference>
<organism evidence="3 4">
    <name type="scientific">Cryobacterium frigoriphilum</name>
    <dbReference type="NCBI Taxonomy" id="1259150"/>
    <lineage>
        <taxon>Bacteria</taxon>
        <taxon>Bacillati</taxon>
        <taxon>Actinomycetota</taxon>
        <taxon>Actinomycetes</taxon>
        <taxon>Micrococcales</taxon>
        <taxon>Microbacteriaceae</taxon>
        <taxon>Cryobacterium</taxon>
    </lineage>
</organism>
<accession>A0A4R8ZVD8</accession>
<gene>
    <name evidence="3" type="ORF">E3T55_16420</name>
</gene>
<evidence type="ECO:0000256" key="1">
    <source>
        <dbReference type="ARBA" id="ARBA00008791"/>
    </source>
</evidence>
<dbReference type="PANTHER" id="PTHR46268">
    <property type="entry name" value="STRESS RESPONSE PROTEIN NHAX"/>
    <property type="match status" value="1"/>
</dbReference>
<comment type="caution">
    <text evidence="3">The sequence shown here is derived from an EMBL/GenBank/DDBJ whole genome shotgun (WGS) entry which is preliminary data.</text>
</comment>
<dbReference type="InterPro" id="IPR006015">
    <property type="entry name" value="Universal_stress_UspA"/>
</dbReference>
<dbReference type="SUPFAM" id="SSF52402">
    <property type="entry name" value="Adenine nucleotide alpha hydrolases-like"/>
    <property type="match status" value="1"/>
</dbReference>
<evidence type="ECO:0000313" key="3">
    <source>
        <dbReference type="EMBL" id="TFD47012.1"/>
    </source>
</evidence>
<dbReference type="Pfam" id="PF00582">
    <property type="entry name" value="Usp"/>
    <property type="match status" value="1"/>
</dbReference>
<dbReference type="OrthoDB" id="6174426at2"/>
<dbReference type="Proteomes" id="UP000297447">
    <property type="component" value="Unassembled WGS sequence"/>
</dbReference>
<comment type="similarity">
    <text evidence="1">Belongs to the universal stress protein A family.</text>
</comment>
<evidence type="ECO:0000313" key="4">
    <source>
        <dbReference type="Proteomes" id="UP000297447"/>
    </source>
</evidence>
<protein>
    <submittedName>
        <fullName evidence="3">Universal stress protein</fullName>
    </submittedName>
</protein>
<feature type="domain" description="UspA" evidence="2">
    <location>
        <begin position="13"/>
        <end position="151"/>
    </location>
</feature>
<evidence type="ECO:0000259" key="2">
    <source>
        <dbReference type="Pfam" id="PF00582"/>
    </source>
</evidence>
<dbReference type="InterPro" id="IPR014729">
    <property type="entry name" value="Rossmann-like_a/b/a_fold"/>
</dbReference>
<dbReference type="Gene3D" id="3.40.50.620">
    <property type="entry name" value="HUPs"/>
    <property type="match status" value="1"/>
</dbReference>
<sequence length="154" mass="16579">MNNSDLVPAPSESIVVGHDGSAGADTALAVALELADELYVPIVLVRAWSITTAPRPSVWEFGYVSSLEEYEAAVHDELEQDSRALIERFPLVSIFYRPVYAAPAQALIALSHDARLLVVGTRGRGDFAGMLLGSVSRQCLRHAACLVLVVPPRP</sequence>
<dbReference type="PRINTS" id="PR01438">
    <property type="entry name" value="UNVRSLSTRESS"/>
</dbReference>
<dbReference type="PANTHER" id="PTHR46268:SF6">
    <property type="entry name" value="UNIVERSAL STRESS PROTEIN UP12"/>
    <property type="match status" value="1"/>
</dbReference>
<name>A0A4R8ZVD8_9MICO</name>
<keyword evidence="4" id="KW-1185">Reference proteome</keyword>
<reference evidence="3 4" key="1">
    <citation type="submission" date="2019-03" db="EMBL/GenBank/DDBJ databases">
        <title>Genomics of glacier-inhabiting Cryobacterium strains.</title>
        <authorList>
            <person name="Liu Q."/>
            <person name="Xin Y.-H."/>
        </authorList>
    </citation>
    <scope>NUCLEOTIDE SEQUENCE [LARGE SCALE GENOMIC DNA]</scope>
    <source>
        <strain evidence="3 4">Hh14</strain>
    </source>
</reference>
<dbReference type="AlphaFoldDB" id="A0A4R8ZVD8"/>
<proteinExistence type="inferred from homology"/>